<evidence type="ECO:0000313" key="12">
    <source>
        <dbReference type="Proteomes" id="UP000324897"/>
    </source>
</evidence>
<evidence type="ECO:0000313" key="11">
    <source>
        <dbReference type="EMBL" id="TVU04117.1"/>
    </source>
</evidence>
<reference evidence="10 12" key="1">
    <citation type="journal article" date="2019" name="Sci. Rep.">
        <title>A high-quality genome of Eragrostis curvula grass provides insights into Poaceae evolution and supports new strategies to enhance forage quality.</title>
        <authorList>
            <person name="Carballo J."/>
            <person name="Santos B.A.C.M."/>
            <person name="Zappacosta D."/>
            <person name="Garbus I."/>
            <person name="Selva J.P."/>
            <person name="Gallo C.A."/>
            <person name="Diaz A."/>
            <person name="Albertini E."/>
            <person name="Caccamo M."/>
            <person name="Echenique V."/>
        </authorList>
    </citation>
    <scope>NUCLEOTIDE SEQUENCE [LARGE SCALE GENOMIC DNA]</scope>
    <source>
        <strain evidence="12">cv. Victoria</strain>
        <tissue evidence="10">Leaf</tissue>
    </source>
</reference>
<feature type="transmembrane region" description="Helical" evidence="8">
    <location>
        <begin position="160"/>
        <end position="181"/>
    </location>
</feature>
<feature type="transmembrane region" description="Helical" evidence="8">
    <location>
        <begin position="50"/>
        <end position="67"/>
    </location>
</feature>
<dbReference type="Gramene" id="TVU04117">
    <property type="protein sequence ID" value="TVU04117"/>
    <property type="gene ID" value="EJB05_50317"/>
</dbReference>
<evidence type="ECO:0000256" key="4">
    <source>
        <dbReference type="ARBA" id="ARBA00022475"/>
    </source>
</evidence>
<dbReference type="PANTHER" id="PTHR32021">
    <property type="entry name" value="CASP-LIKE PROTEIN 5B3"/>
    <property type="match status" value="1"/>
</dbReference>
<dbReference type="InterPro" id="IPR006702">
    <property type="entry name" value="CASP_dom"/>
</dbReference>
<protein>
    <recommendedName>
        <fullName evidence="8">CASP-like protein</fullName>
    </recommendedName>
</protein>
<evidence type="ECO:0000256" key="5">
    <source>
        <dbReference type="ARBA" id="ARBA00022692"/>
    </source>
</evidence>
<accession>A0A5J9SVY8</accession>
<evidence type="ECO:0000313" key="10">
    <source>
        <dbReference type="EMBL" id="TVU03158.1"/>
    </source>
</evidence>
<keyword evidence="4 8" id="KW-1003">Cell membrane</keyword>
<comment type="subcellular location">
    <subcellularLocation>
        <location evidence="1 8">Cell membrane</location>
        <topology evidence="1 8">Multi-pass membrane protein</topology>
    </subcellularLocation>
</comment>
<feature type="non-terminal residue" evidence="10">
    <location>
        <position position="1"/>
    </location>
</feature>
<sequence>MAASHTTVHPLEVDEEVEAPPQGAIQPPAGVVMHSLPVAPGTRWSCGLRVAQLIFAGIAAAVMWSAVDFTSSAPGFLALVPAFIIQGLWSLILAGVDGYALLVKRSLRQRRRVIWLAAGDLIIGATSFAAACGAAGVTMFMDDNKGLCLEHGCAVYKAAVAMAFFSCFAVAPTFAVNMLLVV</sequence>
<feature type="transmembrane region" description="Helical" evidence="8">
    <location>
        <begin position="114"/>
        <end position="140"/>
    </location>
</feature>
<dbReference type="PANTHER" id="PTHR32021:SF1">
    <property type="entry name" value="CASP-LIKE PROTEIN 5A1"/>
    <property type="match status" value="1"/>
</dbReference>
<name>A0A5J9SVY8_9POAL</name>
<dbReference type="Proteomes" id="UP000324897">
    <property type="component" value="Unassembled WGS sequence"/>
</dbReference>
<gene>
    <name evidence="11" type="ORF">EJB05_50317</name>
    <name evidence="10" type="ORF">EJB05_51316</name>
</gene>
<keyword evidence="6 8" id="KW-1133">Transmembrane helix</keyword>
<keyword evidence="7 8" id="KW-0472">Membrane</keyword>
<keyword evidence="12" id="KW-1185">Reference proteome</keyword>
<dbReference type="EMBL" id="RWGY01000217">
    <property type="protein sequence ID" value="TVU03158.1"/>
    <property type="molecule type" value="Genomic_DNA"/>
</dbReference>
<dbReference type="OrthoDB" id="828022at2759"/>
<dbReference type="Gramene" id="TVU03158">
    <property type="protein sequence ID" value="TVU03158"/>
    <property type="gene ID" value="EJB05_51316"/>
</dbReference>
<evidence type="ECO:0000256" key="8">
    <source>
        <dbReference type="RuleBase" id="RU361233"/>
    </source>
</evidence>
<evidence type="ECO:0000256" key="1">
    <source>
        <dbReference type="ARBA" id="ARBA00004651"/>
    </source>
</evidence>
<organism evidence="10 12">
    <name type="scientific">Eragrostis curvula</name>
    <name type="common">weeping love grass</name>
    <dbReference type="NCBI Taxonomy" id="38414"/>
    <lineage>
        <taxon>Eukaryota</taxon>
        <taxon>Viridiplantae</taxon>
        <taxon>Streptophyta</taxon>
        <taxon>Embryophyta</taxon>
        <taxon>Tracheophyta</taxon>
        <taxon>Spermatophyta</taxon>
        <taxon>Magnoliopsida</taxon>
        <taxon>Liliopsida</taxon>
        <taxon>Poales</taxon>
        <taxon>Poaceae</taxon>
        <taxon>PACMAD clade</taxon>
        <taxon>Chloridoideae</taxon>
        <taxon>Eragrostideae</taxon>
        <taxon>Eragrostidinae</taxon>
        <taxon>Eragrostis</taxon>
    </lineage>
</organism>
<feature type="domain" description="Casparian strip membrane protein" evidence="9">
    <location>
        <begin position="41"/>
        <end position="169"/>
    </location>
</feature>
<dbReference type="AlphaFoldDB" id="A0A5J9SVY8"/>
<evidence type="ECO:0000256" key="2">
    <source>
        <dbReference type="ARBA" id="ARBA00007651"/>
    </source>
</evidence>
<dbReference type="EMBL" id="RWGY01000093">
    <property type="protein sequence ID" value="TVU04117.1"/>
    <property type="molecule type" value="Genomic_DNA"/>
</dbReference>
<evidence type="ECO:0000256" key="3">
    <source>
        <dbReference type="ARBA" id="ARBA00011489"/>
    </source>
</evidence>
<comment type="caution">
    <text evidence="10">The sequence shown here is derived from an EMBL/GenBank/DDBJ whole genome shotgun (WGS) entry which is preliminary data.</text>
</comment>
<evidence type="ECO:0000256" key="7">
    <source>
        <dbReference type="ARBA" id="ARBA00023136"/>
    </source>
</evidence>
<evidence type="ECO:0000259" key="9">
    <source>
        <dbReference type="Pfam" id="PF04535"/>
    </source>
</evidence>
<proteinExistence type="inferred from homology"/>
<feature type="transmembrane region" description="Helical" evidence="8">
    <location>
        <begin position="79"/>
        <end position="102"/>
    </location>
</feature>
<dbReference type="InterPro" id="IPR045009">
    <property type="entry name" value="CASPL-5"/>
</dbReference>
<evidence type="ECO:0000256" key="6">
    <source>
        <dbReference type="ARBA" id="ARBA00022989"/>
    </source>
</evidence>
<dbReference type="Pfam" id="PF04535">
    <property type="entry name" value="CASP_dom"/>
    <property type="match status" value="1"/>
</dbReference>
<keyword evidence="5 8" id="KW-0812">Transmembrane</keyword>
<comment type="subunit">
    <text evidence="3 8">Homodimer and heterodimers.</text>
</comment>
<comment type="similarity">
    <text evidence="2 8">Belongs to the Casparian strip membrane proteins (CASP) family.</text>
</comment>
<dbReference type="GO" id="GO:0005886">
    <property type="term" value="C:plasma membrane"/>
    <property type="evidence" value="ECO:0007669"/>
    <property type="project" value="UniProtKB-SubCell"/>
</dbReference>